<dbReference type="AlphaFoldDB" id="A0A512BGV3"/>
<organism evidence="10 11">
    <name type="scientific">Segetibacter aerophilus</name>
    <dbReference type="NCBI Taxonomy" id="670293"/>
    <lineage>
        <taxon>Bacteria</taxon>
        <taxon>Pseudomonadati</taxon>
        <taxon>Bacteroidota</taxon>
        <taxon>Chitinophagia</taxon>
        <taxon>Chitinophagales</taxon>
        <taxon>Chitinophagaceae</taxon>
        <taxon>Segetibacter</taxon>
    </lineage>
</organism>
<evidence type="ECO:0000256" key="1">
    <source>
        <dbReference type="ARBA" id="ARBA00004571"/>
    </source>
</evidence>
<keyword evidence="3 7" id="KW-1134">Transmembrane beta strand</keyword>
<dbReference type="Gene3D" id="2.170.130.10">
    <property type="entry name" value="TonB-dependent receptor, plug domain"/>
    <property type="match status" value="1"/>
</dbReference>
<feature type="chain" id="PRO_5022137970" evidence="8">
    <location>
        <begin position="23"/>
        <end position="1060"/>
    </location>
</feature>
<name>A0A512BGV3_9BACT</name>
<dbReference type="InterPro" id="IPR008969">
    <property type="entry name" value="CarboxyPept-like_regulatory"/>
</dbReference>
<evidence type="ECO:0000256" key="5">
    <source>
        <dbReference type="ARBA" id="ARBA00023136"/>
    </source>
</evidence>
<keyword evidence="2 7" id="KW-0813">Transport</keyword>
<dbReference type="OrthoDB" id="9768177at2"/>
<feature type="signal peptide" evidence="8">
    <location>
        <begin position="1"/>
        <end position="22"/>
    </location>
</feature>
<evidence type="ECO:0000259" key="9">
    <source>
        <dbReference type="Pfam" id="PF07715"/>
    </source>
</evidence>
<evidence type="ECO:0000256" key="2">
    <source>
        <dbReference type="ARBA" id="ARBA00022448"/>
    </source>
</evidence>
<protein>
    <submittedName>
        <fullName evidence="10">SusC/RagA family TonB-linked outer membrane protein</fullName>
    </submittedName>
</protein>
<evidence type="ECO:0000256" key="8">
    <source>
        <dbReference type="SAM" id="SignalP"/>
    </source>
</evidence>
<comment type="similarity">
    <text evidence="7">Belongs to the TonB-dependent receptor family.</text>
</comment>
<dbReference type="Pfam" id="PF13715">
    <property type="entry name" value="CarbopepD_reg_2"/>
    <property type="match status" value="1"/>
</dbReference>
<dbReference type="GO" id="GO:0009279">
    <property type="term" value="C:cell outer membrane"/>
    <property type="evidence" value="ECO:0007669"/>
    <property type="project" value="UniProtKB-SubCell"/>
</dbReference>
<dbReference type="SUPFAM" id="SSF56935">
    <property type="entry name" value="Porins"/>
    <property type="match status" value="1"/>
</dbReference>
<keyword evidence="4 7" id="KW-0812">Transmembrane</keyword>
<reference evidence="10 11" key="1">
    <citation type="submission" date="2019-07" db="EMBL/GenBank/DDBJ databases">
        <title>Whole genome shotgun sequence of Segetibacter aerophilus NBRC 106135.</title>
        <authorList>
            <person name="Hosoyama A."/>
            <person name="Uohara A."/>
            <person name="Ohji S."/>
            <person name="Ichikawa N."/>
        </authorList>
    </citation>
    <scope>NUCLEOTIDE SEQUENCE [LARGE SCALE GENOMIC DNA]</scope>
    <source>
        <strain evidence="10 11">NBRC 106135</strain>
    </source>
</reference>
<dbReference type="Gene3D" id="2.40.170.20">
    <property type="entry name" value="TonB-dependent receptor, beta-barrel domain"/>
    <property type="match status" value="1"/>
</dbReference>
<dbReference type="Proteomes" id="UP000321513">
    <property type="component" value="Unassembled WGS sequence"/>
</dbReference>
<evidence type="ECO:0000313" key="10">
    <source>
        <dbReference type="EMBL" id="GEO11190.1"/>
    </source>
</evidence>
<dbReference type="InterPro" id="IPR039426">
    <property type="entry name" value="TonB-dep_rcpt-like"/>
</dbReference>
<feature type="domain" description="TonB-dependent receptor plug" evidence="9">
    <location>
        <begin position="118"/>
        <end position="237"/>
    </location>
</feature>
<dbReference type="InterPro" id="IPR023997">
    <property type="entry name" value="TonB-dep_OMP_SusC/RagA_CS"/>
</dbReference>
<dbReference type="InterPro" id="IPR012910">
    <property type="entry name" value="Plug_dom"/>
</dbReference>
<sequence length="1060" mass="114734">MSKHYKLLFGVFTLLFYNGVFAQNITVNGSVTSKNDNKPLPDVTITINGTNKGTKTGSDGTFTLTAPANSVATFSFVGYQPQQFTLSTASSPLNISLESGENALNEVVVTALGITKQKKSLGYAVQELKSKDFSEAKEPNLVNALEGKIAGVRVTNSQGDMGSSRIVIRGETSISGNNQPLFVVDGVPVDNSQLGAGGSRDYANAIADLNAEDIETISVLKGPNAAALYGSRAAHGVVLIKTKTGKHQKGLGITINSNTTFSNLLVLPKYQNIFGQGANGQFSFVDGKGGGINDGVDESWGPKLDGRLLPQFYSNGVAVPFVAQPNNVKDYFKTSVTLNNGVAIANAGENYDYRVSYNNSNQKGVIPNSELNKHSLSINTSFKVDPKLTLTAAANYFVDDAPNLPGSGGKRATSTMLQFTWFGRQVDINQLRNYRDANGNTFNWNNSYYSNPFFVAYENTVQQRRDRIIGNVGLNYKITENLSANFRSGSDYYTDRRKLKIAYGTNGTPYGSYEEDAYTVNENNTEGTLSFTKKVNNDFSFDVLAGGNSRTKTYSENIQQAPRLAVAGVYTLNNSRDPLVSSNYFSKLKQYSLFSSAQVGFKNYAFLNFTARNDWSSTLPVENQSYFYPSINGSIVLTDALDIKSNVLSYAKVRGGWSKVGSDADPYQLINTYNFNAPFNSNPQLTATGKDLNRNLKSESTTSSEVGFEAAFFKNRARLDLSLYNTNSYNQILFVDVTATTGYTSKLLNAGRINNKGIEVQLAVTPVKTKAFAWDVNLNYASNRSKVLELDKEGRLQNYVLGSYRSVQVLAAVGQPYGTLFGNAFLRDASGNIIVNADGLPATDPNKKILGKYTPDWTGGITNSFSYKGINLSVLVDASYGGSIFAGTNSTGSYTGVLESTLPGRDAANGGLTYYYPGNNKANGSVQLVGTATAPAGVTVYDDGMIYNGVTADGKANSKIIPASSYYKSTRNIEEAYVYDASFVKLREVKLSYALPSSLIKHIGFAGASVSLVGRNLLILHKNVPNIDPETAFNNGNAQGLEDLGLPTTRSYGFNINFKF</sequence>
<dbReference type="RefSeq" id="WP_147205302.1">
    <property type="nucleotide sequence ID" value="NZ_BJYT01000017.1"/>
</dbReference>
<evidence type="ECO:0000313" key="11">
    <source>
        <dbReference type="Proteomes" id="UP000321513"/>
    </source>
</evidence>
<dbReference type="NCBIfam" id="TIGR04057">
    <property type="entry name" value="SusC_RagA_signa"/>
    <property type="match status" value="1"/>
</dbReference>
<evidence type="ECO:0000256" key="4">
    <source>
        <dbReference type="ARBA" id="ARBA00022692"/>
    </source>
</evidence>
<dbReference type="PROSITE" id="PS52016">
    <property type="entry name" value="TONB_DEPENDENT_REC_3"/>
    <property type="match status" value="1"/>
</dbReference>
<accession>A0A512BGV3</accession>
<comment type="subcellular location">
    <subcellularLocation>
        <location evidence="1 7">Cell outer membrane</location>
        <topology evidence="1 7">Multi-pass membrane protein</topology>
    </subcellularLocation>
</comment>
<keyword evidence="5 7" id="KW-0472">Membrane</keyword>
<dbReference type="SUPFAM" id="SSF49464">
    <property type="entry name" value="Carboxypeptidase regulatory domain-like"/>
    <property type="match status" value="1"/>
</dbReference>
<keyword evidence="6 7" id="KW-0998">Cell outer membrane</keyword>
<dbReference type="Gene3D" id="2.60.40.1120">
    <property type="entry name" value="Carboxypeptidase-like, regulatory domain"/>
    <property type="match status" value="1"/>
</dbReference>
<dbReference type="InterPro" id="IPR037066">
    <property type="entry name" value="Plug_dom_sf"/>
</dbReference>
<dbReference type="InterPro" id="IPR036942">
    <property type="entry name" value="Beta-barrel_TonB_sf"/>
</dbReference>
<proteinExistence type="inferred from homology"/>
<keyword evidence="11" id="KW-1185">Reference proteome</keyword>
<dbReference type="NCBIfam" id="TIGR04056">
    <property type="entry name" value="OMP_RagA_SusC"/>
    <property type="match status" value="1"/>
</dbReference>
<evidence type="ECO:0000256" key="3">
    <source>
        <dbReference type="ARBA" id="ARBA00022452"/>
    </source>
</evidence>
<comment type="caution">
    <text evidence="10">The sequence shown here is derived from an EMBL/GenBank/DDBJ whole genome shotgun (WGS) entry which is preliminary data.</text>
</comment>
<dbReference type="Pfam" id="PF07715">
    <property type="entry name" value="Plug"/>
    <property type="match status" value="1"/>
</dbReference>
<evidence type="ECO:0000256" key="7">
    <source>
        <dbReference type="PROSITE-ProRule" id="PRU01360"/>
    </source>
</evidence>
<evidence type="ECO:0000256" key="6">
    <source>
        <dbReference type="ARBA" id="ARBA00023237"/>
    </source>
</evidence>
<dbReference type="InterPro" id="IPR023996">
    <property type="entry name" value="TonB-dep_OMP_SusC/RagA"/>
</dbReference>
<dbReference type="EMBL" id="BJYT01000017">
    <property type="protein sequence ID" value="GEO11190.1"/>
    <property type="molecule type" value="Genomic_DNA"/>
</dbReference>
<gene>
    <name evidence="10" type="ORF">SAE01_36860</name>
</gene>
<keyword evidence="8" id="KW-0732">Signal</keyword>